<dbReference type="Proteomes" id="UP000077037">
    <property type="component" value="Unassembled WGS sequence"/>
</dbReference>
<dbReference type="OrthoDB" id="5588378at2"/>
<evidence type="ECO:0000313" key="2">
    <source>
        <dbReference type="EMBL" id="SAI26498.1"/>
    </source>
</evidence>
<dbReference type="AlphaFoldDB" id="A0A157NZ23"/>
<protein>
    <submittedName>
        <fullName evidence="2">Protein of uncharacterized function (DUF2753)</fullName>
    </submittedName>
</protein>
<feature type="region of interest" description="Disordered" evidence="1">
    <location>
        <begin position="1"/>
        <end position="21"/>
    </location>
</feature>
<gene>
    <name evidence="2" type="ORF">SAMEA1982600_02087</name>
</gene>
<accession>A0A157NZ23</accession>
<evidence type="ECO:0000256" key="1">
    <source>
        <dbReference type="SAM" id="MobiDB-lite"/>
    </source>
</evidence>
<dbReference type="RefSeq" id="WP_066411306.1">
    <property type="nucleotide sequence ID" value="NZ_FKBS01000014.1"/>
</dbReference>
<sequence>MVRLAQQYAPARGAHSHTGLSRWQSVTREGNQAFEQGDFSTALSHYQEALDLAQRFAPEAPDAAPALVVSHHNLAELHERQGQSDDAARHLCRAHEALCARAADDSGEESIRVTAWRHTRVTYAALLRFLQRHPEHAAAQRAARLSSGDGPFQTLPN</sequence>
<dbReference type="Pfam" id="PF13424">
    <property type="entry name" value="TPR_12"/>
    <property type="match status" value="1"/>
</dbReference>
<evidence type="ECO:0000313" key="3">
    <source>
        <dbReference type="Proteomes" id="UP000077037"/>
    </source>
</evidence>
<proteinExistence type="predicted"/>
<dbReference type="InterPro" id="IPR011990">
    <property type="entry name" value="TPR-like_helical_dom_sf"/>
</dbReference>
<name>A0A157NZ23_9BORD</name>
<dbReference type="EMBL" id="FKBS01000014">
    <property type="protein sequence ID" value="SAI26498.1"/>
    <property type="molecule type" value="Genomic_DNA"/>
</dbReference>
<organism evidence="2 3">
    <name type="scientific">Bordetella ansorpii</name>
    <dbReference type="NCBI Taxonomy" id="288768"/>
    <lineage>
        <taxon>Bacteria</taxon>
        <taxon>Pseudomonadati</taxon>
        <taxon>Pseudomonadota</taxon>
        <taxon>Betaproteobacteria</taxon>
        <taxon>Burkholderiales</taxon>
        <taxon>Alcaligenaceae</taxon>
        <taxon>Bordetella</taxon>
    </lineage>
</organism>
<dbReference type="Gene3D" id="1.25.40.10">
    <property type="entry name" value="Tetratricopeptide repeat domain"/>
    <property type="match status" value="1"/>
</dbReference>
<dbReference type="SUPFAM" id="SSF48452">
    <property type="entry name" value="TPR-like"/>
    <property type="match status" value="1"/>
</dbReference>
<reference evidence="2 3" key="1">
    <citation type="submission" date="2016-03" db="EMBL/GenBank/DDBJ databases">
        <authorList>
            <consortium name="Pathogen Informatics"/>
        </authorList>
    </citation>
    <scope>NUCLEOTIDE SEQUENCE [LARGE SCALE GENOMIC DNA]</scope>
    <source>
        <strain evidence="2 3">NCTC13364</strain>
    </source>
</reference>